<dbReference type="PROSITE" id="PS50005">
    <property type="entry name" value="TPR"/>
    <property type="match status" value="1"/>
</dbReference>
<organism evidence="2 3">
    <name type="scientific">Psychroflexus maritimus</name>
    <dbReference type="NCBI Taxonomy" id="2714865"/>
    <lineage>
        <taxon>Bacteria</taxon>
        <taxon>Pseudomonadati</taxon>
        <taxon>Bacteroidota</taxon>
        <taxon>Flavobacteriia</taxon>
        <taxon>Flavobacteriales</taxon>
        <taxon>Flavobacteriaceae</taxon>
        <taxon>Psychroflexus</taxon>
    </lineage>
</organism>
<dbReference type="EMBL" id="JAANAS010000013">
    <property type="protein sequence ID" value="NGZ88989.1"/>
    <property type="molecule type" value="Genomic_DNA"/>
</dbReference>
<dbReference type="SUPFAM" id="SSF48452">
    <property type="entry name" value="TPR-like"/>
    <property type="match status" value="1"/>
</dbReference>
<dbReference type="InterPro" id="IPR011990">
    <property type="entry name" value="TPR-like_helical_dom_sf"/>
</dbReference>
<protein>
    <submittedName>
        <fullName evidence="2">Tetratricopeptide repeat protein</fullName>
    </submittedName>
</protein>
<comment type="caution">
    <text evidence="2">The sequence shown here is derived from an EMBL/GenBank/DDBJ whole genome shotgun (WGS) entry which is preliminary data.</text>
</comment>
<keyword evidence="3" id="KW-1185">Reference proteome</keyword>
<gene>
    <name evidence="2" type="ORF">G7034_01835</name>
</gene>
<feature type="repeat" description="TPR" evidence="1">
    <location>
        <begin position="31"/>
        <end position="64"/>
    </location>
</feature>
<evidence type="ECO:0000256" key="1">
    <source>
        <dbReference type="PROSITE-ProRule" id="PRU00339"/>
    </source>
</evidence>
<sequence length="205" mass="23832">MKKNLIFFILAILTLACENDKKKGVEIKEEAEQVNNEGLIKMQAGNYDEALNLFNKAIDIDSNYEEPHVNKVEIFLNNSEYDKAIKEIDLITTKAPEVAENWVLAGIFEEKKGNQEKAFEHYRTSIEKFEKRIEAEKKTNAETESENFDSLVGIVFSYILLEDFEQVDAYITLLEEEEDADEQMISFLLDFNKETYIENIFPDFN</sequence>
<reference evidence="2" key="1">
    <citation type="submission" date="2020-03" db="EMBL/GenBank/DDBJ databases">
        <title>Psychroflexus Maritimus sp. nov., isolate from marine sediment.</title>
        <authorList>
            <person name="Zhong Y.-L."/>
        </authorList>
    </citation>
    <scope>NUCLEOTIDE SEQUENCE</scope>
    <source>
        <strain evidence="2">C1</strain>
    </source>
</reference>
<dbReference type="Gene3D" id="1.25.40.10">
    <property type="entry name" value="Tetratricopeptide repeat domain"/>
    <property type="match status" value="1"/>
</dbReference>
<dbReference type="Pfam" id="PF14559">
    <property type="entry name" value="TPR_19"/>
    <property type="match status" value="1"/>
</dbReference>
<dbReference type="AlphaFoldDB" id="A0A967AB47"/>
<proteinExistence type="predicted"/>
<accession>A0A967AB47</accession>
<dbReference type="Proteomes" id="UP000643701">
    <property type="component" value="Unassembled WGS sequence"/>
</dbReference>
<dbReference type="InterPro" id="IPR019734">
    <property type="entry name" value="TPR_rpt"/>
</dbReference>
<dbReference type="SMART" id="SM00028">
    <property type="entry name" value="TPR"/>
    <property type="match status" value="2"/>
</dbReference>
<keyword evidence="1" id="KW-0802">TPR repeat</keyword>
<dbReference type="PROSITE" id="PS51257">
    <property type="entry name" value="PROKAR_LIPOPROTEIN"/>
    <property type="match status" value="1"/>
</dbReference>
<evidence type="ECO:0000313" key="3">
    <source>
        <dbReference type="Proteomes" id="UP000643701"/>
    </source>
</evidence>
<evidence type="ECO:0000313" key="2">
    <source>
        <dbReference type="EMBL" id="NGZ88989.1"/>
    </source>
</evidence>
<dbReference type="RefSeq" id="WP_166399259.1">
    <property type="nucleotide sequence ID" value="NZ_JAANAS010000013.1"/>
</dbReference>
<name>A0A967AB47_9FLAO</name>